<evidence type="ECO:0000256" key="1">
    <source>
        <dbReference type="ARBA" id="ARBA00009684"/>
    </source>
</evidence>
<sequence length="366" mass="35991">MPRSHPGPRHGAGAGTVAVTVRAPAKVNLHLGVGPLRPDGYHDVITVLQAVSLFDDLTATSLTATSPGAEALGGPPAATPDEAGDEGIVVTVEVSGEGADPTAQGPATTTPDVSIVPTGRDNIAVRAAHLVAEAAGITSERVHLTLAKGIPVAAGMAGGSADAAAALVAFDALWQTGLDRAALAGLAARLGSDVPFPLTGGTALGTGRGEQLTDVLATGDYHWVFALADGGLSTPAVYAEFDRLSEGRLHAGPTPADDVLAALRTGDPVQLGAALVNDLQPAALRLRPALRRVLETGRELGAVGAIVSGSGPTCAFLATGATASVELAASLAGMGVARAVRCACGPAAGARVLEGPDSADGSGGGP</sequence>
<protein>
    <recommendedName>
        <fullName evidence="3 9">4-diphosphocytidyl-2-C-methyl-D-erythritol kinase</fullName>
        <shortName evidence="9">CMK</shortName>
        <ecNumber evidence="2 9">2.7.1.148</ecNumber>
    </recommendedName>
    <alternativeName>
        <fullName evidence="8 9">4-(cytidine-5'-diphospho)-2-C-methyl-D-erythritol kinase</fullName>
    </alternativeName>
</protein>
<dbReference type="Gene3D" id="3.30.230.10">
    <property type="match status" value="1"/>
</dbReference>
<proteinExistence type="inferred from homology"/>
<feature type="domain" description="GHMP kinase N-terminal" evidence="10">
    <location>
        <begin position="122"/>
        <end position="201"/>
    </location>
</feature>
<dbReference type="InterPro" id="IPR020568">
    <property type="entry name" value="Ribosomal_Su5_D2-typ_SF"/>
</dbReference>
<evidence type="ECO:0000256" key="2">
    <source>
        <dbReference type="ARBA" id="ARBA00012052"/>
    </source>
</evidence>
<evidence type="ECO:0000256" key="8">
    <source>
        <dbReference type="ARBA" id="ARBA00032554"/>
    </source>
</evidence>
<evidence type="ECO:0000256" key="7">
    <source>
        <dbReference type="ARBA" id="ARBA00022840"/>
    </source>
</evidence>
<organism evidence="12 13">
    <name type="scientific">Candidatus Frankia alpina</name>
    <dbReference type="NCBI Taxonomy" id="2699483"/>
    <lineage>
        <taxon>Bacteria</taxon>
        <taxon>Bacillati</taxon>
        <taxon>Actinomycetota</taxon>
        <taxon>Actinomycetes</taxon>
        <taxon>Frankiales</taxon>
        <taxon>Frankiaceae</taxon>
        <taxon>Frankia</taxon>
    </lineage>
</organism>
<reference evidence="12 13" key="1">
    <citation type="submission" date="2019-04" db="EMBL/GenBank/DDBJ databases">
        <title>Draft genome sequences for three unisolated Alnus-infective Frankia Sp+ strains, AgTrS, AiOr and AvVan, the first sequenced Frankia strains able to sporulate in-planta.</title>
        <authorList>
            <person name="Bethencourt L."/>
            <person name="Vautrin F."/>
            <person name="Taib N."/>
            <person name="Dubost A."/>
            <person name="Castro-Garcia L."/>
            <person name="Imbaud O."/>
            <person name="Abrouk D."/>
            <person name="Fournier P."/>
            <person name="Briolay J."/>
            <person name="Nguyen A."/>
            <person name="Normand P."/>
            <person name="Fernandez M.P."/>
            <person name="Brochier-Armanet C."/>
            <person name="Herrera-Belaroussi A."/>
        </authorList>
    </citation>
    <scope>NUCLEOTIDE SEQUENCE [LARGE SCALE GENOMIC DNA]</scope>
    <source>
        <strain evidence="12 13">AvVan</strain>
    </source>
</reference>
<dbReference type="OrthoDB" id="3173073at2"/>
<evidence type="ECO:0000256" key="9">
    <source>
        <dbReference type="HAMAP-Rule" id="MF_00061"/>
    </source>
</evidence>
<dbReference type="InterPro" id="IPR004424">
    <property type="entry name" value="IspE"/>
</dbReference>
<dbReference type="Pfam" id="PF08544">
    <property type="entry name" value="GHMP_kinases_C"/>
    <property type="match status" value="1"/>
</dbReference>
<dbReference type="HAMAP" id="MF_00061">
    <property type="entry name" value="IspE"/>
    <property type="match status" value="1"/>
</dbReference>
<evidence type="ECO:0000313" key="13">
    <source>
        <dbReference type="Proteomes" id="UP000305282"/>
    </source>
</evidence>
<keyword evidence="6 9" id="KW-0418">Kinase</keyword>
<dbReference type="SUPFAM" id="SSF54211">
    <property type="entry name" value="Ribosomal protein S5 domain 2-like"/>
    <property type="match status" value="1"/>
</dbReference>
<dbReference type="InterPro" id="IPR036554">
    <property type="entry name" value="GHMP_kinase_C_sf"/>
</dbReference>
<accession>A0A4S5EV60</accession>
<evidence type="ECO:0000256" key="6">
    <source>
        <dbReference type="ARBA" id="ARBA00022777"/>
    </source>
</evidence>
<dbReference type="Gene3D" id="3.30.70.890">
    <property type="entry name" value="GHMP kinase, C-terminal domain"/>
    <property type="match status" value="1"/>
</dbReference>
<keyword evidence="4 9" id="KW-0808">Transferase</keyword>
<dbReference type="Pfam" id="PF00288">
    <property type="entry name" value="GHMP_kinases_N"/>
    <property type="match status" value="1"/>
</dbReference>
<feature type="active site" evidence="9">
    <location>
        <position position="193"/>
    </location>
</feature>
<dbReference type="GO" id="GO:0016114">
    <property type="term" value="P:terpenoid biosynthetic process"/>
    <property type="evidence" value="ECO:0007669"/>
    <property type="project" value="InterPro"/>
</dbReference>
<name>A0A4S5EV60_9ACTN</name>
<feature type="domain" description="GHMP kinase C-terminal" evidence="11">
    <location>
        <begin position="260"/>
        <end position="323"/>
    </location>
</feature>
<gene>
    <name evidence="9" type="primary">ispE</name>
    <name evidence="12" type="ORF">E7Y31_01710</name>
</gene>
<evidence type="ECO:0000256" key="5">
    <source>
        <dbReference type="ARBA" id="ARBA00022741"/>
    </source>
</evidence>
<feature type="binding site" evidence="9">
    <location>
        <begin position="151"/>
        <end position="161"/>
    </location>
    <ligand>
        <name>ATP</name>
        <dbReference type="ChEBI" id="CHEBI:30616"/>
    </ligand>
</feature>
<keyword evidence="13" id="KW-1185">Reference proteome</keyword>
<dbReference type="UniPathway" id="UPA00056">
    <property type="reaction ID" value="UER00094"/>
</dbReference>
<keyword evidence="5 9" id="KW-0547">Nucleotide-binding</keyword>
<dbReference type="EC" id="2.7.1.148" evidence="2 9"/>
<evidence type="ECO:0000313" key="12">
    <source>
        <dbReference type="EMBL" id="THJ76092.1"/>
    </source>
</evidence>
<evidence type="ECO:0000259" key="11">
    <source>
        <dbReference type="Pfam" id="PF08544"/>
    </source>
</evidence>
<dbReference type="EMBL" id="SSXH01000017">
    <property type="protein sequence ID" value="THJ76092.1"/>
    <property type="molecule type" value="Genomic_DNA"/>
</dbReference>
<feature type="active site" evidence="9">
    <location>
        <position position="26"/>
    </location>
</feature>
<dbReference type="GO" id="GO:0050515">
    <property type="term" value="F:4-(cytidine 5'-diphospho)-2-C-methyl-D-erythritol kinase activity"/>
    <property type="evidence" value="ECO:0007669"/>
    <property type="project" value="UniProtKB-UniRule"/>
</dbReference>
<dbReference type="InterPro" id="IPR006204">
    <property type="entry name" value="GHMP_kinase_N_dom"/>
</dbReference>
<dbReference type="Proteomes" id="UP000305282">
    <property type="component" value="Unassembled WGS sequence"/>
</dbReference>
<dbReference type="GO" id="GO:0019288">
    <property type="term" value="P:isopentenyl diphosphate biosynthetic process, methylerythritol 4-phosphate pathway"/>
    <property type="evidence" value="ECO:0007669"/>
    <property type="project" value="UniProtKB-UniRule"/>
</dbReference>
<keyword evidence="7 9" id="KW-0067">ATP-binding</keyword>
<evidence type="ECO:0000259" key="10">
    <source>
        <dbReference type="Pfam" id="PF00288"/>
    </source>
</evidence>
<dbReference type="SUPFAM" id="SSF55060">
    <property type="entry name" value="GHMP Kinase, C-terminal domain"/>
    <property type="match status" value="1"/>
</dbReference>
<evidence type="ECO:0000256" key="4">
    <source>
        <dbReference type="ARBA" id="ARBA00022679"/>
    </source>
</evidence>
<comment type="function">
    <text evidence="9">Catalyzes the phosphorylation of the position 2 hydroxy group of 4-diphosphocytidyl-2C-methyl-D-erythritol.</text>
</comment>
<dbReference type="PANTHER" id="PTHR43527">
    <property type="entry name" value="4-DIPHOSPHOCYTIDYL-2-C-METHYL-D-ERYTHRITOL KINASE, CHLOROPLASTIC"/>
    <property type="match status" value="1"/>
</dbReference>
<dbReference type="AlphaFoldDB" id="A0A4S5EV60"/>
<comment type="catalytic activity">
    <reaction evidence="9">
        <text>4-CDP-2-C-methyl-D-erythritol + ATP = 4-CDP-2-C-methyl-D-erythritol 2-phosphate + ADP + H(+)</text>
        <dbReference type="Rhea" id="RHEA:18437"/>
        <dbReference type="ChEBI" id="CHEBI:15378"/>
        <dbReference type="ChEBI" id="CHEBI:30616"/>
        <dbReference type="ChEBI" id="CHEBI:57823"/>
        <dbReference type="ChEBI" id="CHEBI:57919"/>
        <dbReference type="ChEBI" id="CHEBI:456216"/>
        <dbReference type="EC" id="2.7.1.148"/>
    </reaction>
</comment>
<comment type="caution">
    <text evidence="12">The sequence shown here is derived from an EMBL/GenBank/DDBJ whole genome shotgun (WGS) entry which is preliminary data.</text>
</comment>
<dbReference type="GO" id="GO:0005524">
    <property type="term" value="F:ATP binding"/>
    <property type="evidence" value="ECO:0007669"/>
    <property type="project" value="UniProtKB-UniRule"/>
</dbReference>
<comment type="pathway">
    <text evidence="9">Isoprenoid biosynthesis; isopentenyl diphosphate biosynthesis via DXP pathway; isopentenyl diphosphate from 1-deoxy-D-xylulose 5-phosphate: step 3/6.</text>
</comment>
<dbReference type="InterPro" id="IPR014721">
    <property type="entry name" value="Ribsml_uS5_D2-typ_fold_subgr"/>
</dbReference>
<comment type="similarity">
    <text evidence="1 9">Belongs to the GHMP kinase family. IspE subfamily.</text>
</comment>
<dbReference type="PANTHER" id="PTHR43527:SF2">
    <property type="entry name" value="4-DIPHOSPHOCYTIDYL-2-C-METHYL-D-ERYTHRITOL KINASE, CHLOROPLASTIC"/>
    <property type="match status" value="1"/>
</dbReference>
<keyword evidence="9" id="KW-0414">Isoprene biosynthesis</keyword>
<evidence type="ECO:0000256" key="3">
    <source>
        <dbReference type="ARBA" id="ARBA00017473"/>
    </source>
</evidence>
<dbReference type="NCBIfam" id="NF002870">
    <property type="entry name" value="PRK03188.1"/>
    <property type="match status" value="1"/>
</dbReference>
<dbReference type="InterPro" id="IPR013750">
    <property type="entry name" value="GHMP_kinase_C_dom"/>
</dbReference>